<comment type="caution">
    <text evidence="2">The sequence shown here is derived from an EMBL/GenBank/DDBJ whole genome shotgun (WGS) entry which is preliminary data.</text>
</comment>
<organism evidence="2 3">
    <name type="scientific">Streptomonospora algeriensis</name>
    <dbReference type="NCBI Taxonomy" id="995084"/>
    <lineage>
        <taxon>Bacteria</taxon>
        <taxon>Bacillati</taxon>
        <taxon>Actinomycetota</taxon>
        <taxon>Actinomycetes</taxon>
        <taxon>Streptosporangiales</taxon>
        <taxon>Nocardiopsidaceae</taxon>
        <taxon>Streptomonospora</taxon>
    </lineage>
</organism>
<evidence type="ECO:0000259" key="1">
    <source>
        <dbReference type="PROSITE" id="PS51063"/>
    </source>
</evidence>
<evidence type="ECO:0000313" key="2">
    <source>
        <dbReference type="EMBL" id="MFD0802434.1"/>
    </source>
</evidence>
<proteinExistence type="predicted"/>
<evidence type="ECO:0000313" key="3">
    <source>
        <dbReference type="Proteomes" id="UP001596956"/>
    </source>
</evidence>
<dbReference type="InterPro" id="IPR012318">
    <property type="entry name" value="HTH_CRP"/>
</dbReference>
<dbReference type="SUPFAM" id="SSF46785">
    <property type="entry name" value="Winged helix' DNA-binding domain"/>
    <property type="match status" value="1"/>
</dbReference>
<dbReference type="InterPro" id="IPR036388">
    <property type="entry name" value="WH-like_DNA-bd_sf"/>
</dbReference>
<dbReference type="Proteomes" id="UP001596956">
    <property type="component" value="Unassembled WGS sequence"/>
</dbReference>
<reference evidence="3" key="1">
    <citation type="journal article" date="2019" name="Int. J. Syst. Evol. Microbiol.">
        <title>The Global Catalogue of Microorganisms (GCM) 10K type strain sequencing project: providing services to taxonomists for standard genome sequencing and annotation.</title>
        <authorList>
            <consortium name="The Broad Institute Genomics Platform"/>
            <consortium name="The Broad Institute Genome Sequencing Center for Infectious Disease"/>
            <person name="Wu L."/>
            <person name="Ma J."/>
        </authorList>
    </citation>
    <scope>NUCLEOTIDE SEQUENCE [LARGE SCALE GENOMIC DNA]</scope>
    <source>
        <strain evidence="3">CCUG 63369</strain>
    </source>
</reference>
<dbReference type="Pfam" id="PF13545">
    <property type="entry name" value="HTH_Crp_2"/>
    <property type="match status" value="1"/>
</dbReference>
<sequence length="42" mass="4813">MLGVRRPSLNRVLKEFERDGLVSLSCSSIALLDRKRLAERAR</sequence>
<dbReference type="Gene3D" id="1.10.10.10">
    <property type="entry name" value="Winged helix-like DNA-binding domain superfamily/Winged helix DNA-binding domain"/>
    <property type="match status" value="1"/>
</dbReference>
<feature type="domain" description="HTH crp-type" evidence="1">
    <location>
        <begin position="1"/>
        <end position="35"/>
    </location>
</feature>
<dbReference type="InterPro" id="IPR036390">
    <property type="entry name" value="WH_DNA-bd_sf"/>
</dbReference>
<gene>
    <name evidence="2" type="ORF">ACFQZU_14070</name>
</gene>
<dbReference type="PROSITE" id="PS51063">
    <property type="entry name" value="HTH_CRP_2"/>
    <property type="match status" value="1"/>
</dbReference>
<keyword evidence="3" id="KW-1185">Reference proteome</keyword>
<accession>A0ABW3BH82</accession>
<dbReference type="EMBL" id="JBHTHR010000472">
    <property type="protein sequence ID" value="MFD0802434.1"/>
    <property type="molecule type" value="Genomic_DNA"/>
</dbReference>
<name>A0ABW3BH82_9ACTN</name>
<protein>
    <submittedName>
        <fullName evidence="2">Helix-turn-helix domain-containing protein</fullName>
    </submittedName>
</protein>